<evidence type="ECO:0000313" key="2">
    <source>
        <dbReference type="Proteomes" id="UP000193067"/>
    </source>
</evidence>
<dbReference type="AlphaFoldDB" id="A0A1Y2ICA8"/>
<protein>
    <submittedName>
        <fullName evidence="1">Uncharacterized protein</fullName>
    </submittedName>
</protein>
<dbReference type="Proteomes" id="UP000193067">
    <property type="component" value="Unassembled WGS sequence"/>
</dbReference>
<reference evidence="1 2" key="1">
    <citation type="journal article" date="2015" name="Biotechnol. Biofuels">
        <title>Enhanced degradation of softwood versus hardwood by the white-rot fungus Pycnoporus coccineus.</title>
        <authorList>
            <person name="Couturier M."/>
            <person name="Navarro D."/>
            <person name="Chevret D."/>
            <person name="Henrissat B."/>
            <person name="Piumi F."/>
            <person name="Ruiz-Duenas F.J."/>
            <person name="Martinez A.T."/>
            <person name="Grigoriev I.V."/>
            <person name="Riley R."/>
            <person name="Lipzen A."/>
            <person name="Berrin J.G."/>
            <person name="Master E.R."/>
            <person name="Rosso M.N."/>
        </authorList>
    </citation>
    <scope>NUCLEOTIDE SEQUENCE [LARGE SCALE GENOMIC DNA]</scope>
    <source>
        <strain evidence="1 2">BRFM310</strain>
    </source>
</reference>
<dbReference type="EMBL" id="KZ084149">
    <property type="protein sequence ID" value="OSC97541.1"/>
    <property type="molecule type" value="Genomic_DNA"/>
</dbReference>
<sequence length="251" mass="28169">MNDPCRNSSAEPPESNEELVAKPGDSLLLYLSHIHDGVNQLFSLLYSVCSRPSEVFNRHHVNDLVITDQPLSPWEALLLTVEDVCAGGLTYLTKAVVHFVTAPWYSPEDYARRLYIERMWVAAVGKQPGPTVNPISKGMVRVKWFPDLEAPLQPWPEGLAELWTDLPVQPDGSLDLRPLKRMWGMENIYVIDANHGRRMRIGRKPDEVLSALAWTVLLGRHSVLGVVEVTSPPMRAARQARAFVTRACTDP</sequence>
<evidence type="ECO:0000313" key="1">
    <source>
        <dbReference type="EMBL" id="OSC97541.1"/>
    </source>
</evidence>
<keyword evidence="2" id="KW-1185">Reference proteome</keyword>
<name>A0A1Y2ICA8_TRAC3</name>
<organism evidence="1 2">
    <name type="scientific">Trametes coccinea (strain BRFM310)</name>
    <name type="common">Pycnoporus coccineus</name>
    <dbReference type="NCBI Taxonomy" id="1353009"/>
    <lineage>
        <taxon>Eukaryota</taxon>
        <taxon>Fungi</taxon>
        <taxon>Dikarya</taxon>
        <taxon>Basidiomycota</taxon>
        <taxon>Agaricomycotina</taxon>
        <taxon>Agaricomycetes</taxon>
        <taxon>Polyporales</taxon>
        <taxon>Polyporaceae</taxon>
        <taxon>Trametes</taxon>
    </lineage>
</organism>
<proteinExistence type="predicted"/>
<feature type="non-terminal residue" evidence="1">
    <location>
        <position position="251"/>
    </location>
</feature>
<accession>A0A1Y2ICA8</accession>
<gene>
    <name evidence="1" type="ORF">PYCCODRAFT_1461828</name>
</gene>
<dbReference type="OrthoDB" id="2747423at2759"/>